<comment type="cofactor">
    <cofactor evidence="1">
        <name>Mg(2+)</name>
        <dbReference type="ChEBI" id="CHEBI:18420"/>
    </cofactor>
</comment>
<feature type="region of interest" description="Disordered" evidence="4">
    <location>
        <begin position="226"/>
        <end position="272"/>
    </location>
</feature>
<evidence type="ECO:0000313" key="7">
    <source>
        <dbReference type="Proteomes" id="UP000184693"/>
    </source>
</evidence>
<feature type="domain" description="Mandelate racemase/muconate lactonizing enzyme C-terminal" evidence="5">
    <location>
        <begin position="129"/>
        <end position="227"/>
    </location>
</feature>
<dbReference type="SFLD" id="SFLDS00001">
    <property type="entry name" value="Enolase"/>
    <property type="match status" value="1"/>
</dbReference>
<dbReference type="GO" id="GO:0016836">
    <property type="term" value="F:hydro-lyase activity"/>
    <property type="evidence" value="ECO:0007669"/>
    <property type="project" value="TreeGrafter"/>
</dbReference>
<evidence type="ECO:0000313" key="6">
    <source>
        <dbReference type="EMBL" id="SIO24922.1"/>
    </source>
</evidence>
<name>A0A1N6HYN9_9BURK</name>
<dbReference type="GO" id="GO:0016052">
    <property type="term" value="P:carbohydrate catabolic process"/>
    <property type="evidence" value="ECO:0007669"/>
    <property type="project" value="TreeGrafter"/>
</dbReference>
<keyword evidence="3" id="KW-0460">Magnesium</keyword>
<dbReference type="SMART" id="SM00922">
    <property type="entry name" value="MR_MLE"/>
    <property type="match status" value="1"/>
</dbReference>
<dbReference type="PANTHER" id="PTHR13794:SF58">
    <property type="entry name" value="MITOCHONDRIAL ENOLASE SUPERFAMILY MEMBER 1"/>
    <property type="match status" value="1"/>
</dbReference>
<dbReference type="Gene3D" id="3.30.390.10">
    <property type="entry name" value="Enolase-like, N-terminal domain"/>
    <property type="match status" value="1"/>
</dbReference>
<keyword evidence="2" id="KW-0479">Metal-binding</keyword>
<organism evidence="6 7">
    <name type="scientific">Paraburkholderia phenazinium</name>
    <dbReference type="NCBI Taxonomy" id="60549"/>
    <lineage>
        <taxon>Bacteria</taxon>
        <taxon>Pseudomonadati</taxon>
        <taxon>Pseudomonadota</taxon>
        <taxon>Betaproteobacteria</taxon>
        <taxon>Burkholderiales</taxon>
        <taxon>Burkholderiaceae</taxon>
        <taxon>Paraburkholderia</taxon>
    </lineage>
</organism>
<dbReference type="InterPro" id="IPR036849">
    <property type="entry name" value="Enolase-like_C_sf"/>
</dbReference>
<evidence type="ECO:0000256" key="4">
    <source>
        <dbReference type="SAM" id="MobiDB-lite"/>
    </source>
</evidence>
<evidence type="ECO:0000259" key="5">
    <source>
        <dbReference type="SMART" id="SM00922"/>
    </source>
</evidence>
<dbReference type="CDD" id="cd03316">
    <property type="entry name" value="MR_like"/>
    <property type="match status" value="1"/>
</dbReference>
<evidence type="ECO:0000256" key="3">
    <source>
        <dbReference type="ARBA" id="ARBA00022842"/>
    </source>
</evidence>
<dbReference type="SUPFAM" id="SSF54826">
    <property type="entry name" value="Enolase N-terminal domain-like"/>
    <property type="match status" value="1"/>
</dbReference>
<dbReference type="GO" id="GO:0000287">
    <property type="term" value="F:magnesium ion binding"/>
    <property type="evidence" value="ECO:0007669"/>
    <property type="project" value="TreeGrafter"/>
</dbReference>
<dbReference type="InterPro" id="IPR029065">
    <property type="entry name" value="Enolase_C-like"/>
</dbReference>
<proteinExistence type="predicted"/>
<dbReference type="OrthoDB" id="103536at2"/>
<accession>A0A1N6HYN9</accession>
<gene>
    <name evidence="6" type="ORF">SAMN05444168_3775</name>
</gene>
<dbReference type="Proteomes" id="UP000184693">
    <property type="component" value="Unassembled WGS sequence"/>
</dbReference>
<reference evidence="6 7" key="1">
    <citation type="submission" date="2016-11" db="EMBL/GenBank/DDBJ databases">
        <authorList>
            <person name="Jaros S."/>
            <person name="Januszkiewicz K."/>
            <person name="Wedrychowicz H."/>
        </authorList>
    </citation>
    <scope>NUCLEOTIDE SEQUENCE [LARGE SCALE GENOMIC DNA]</scope>
    <source>
        <strain evidence="6 7">GAS86</strain>
    </source>
</reference>
<dbReference type="EMBL" id="FSRM01000001">
    <property type="protein sequence ID" value="SIO24922.1"/>
    <property type="molecule type" value="Genomic_DNA"/>
</dbReference>
<sequence length="323" mass="35429">MAKIQRIQFCHVAVPLDALTSFSNRTVHTRHYGLVRVRSTDGAQGLSFLYVGSAAGRLFEGLWQAMYQEALLQGRMGTVMRALSALDTALWDLNARTAGLPLHKFLGGMHAEAVPAYASGGYYMEGKTTQGVADEMASYVDMGFQAVKMKTGRWSPRGEGQRVQAAREAIGPDVQLMLDCNNGKVDTVQATEYMRRIEPFNPYFIEEPFEPDDIESHARLTQLTRGPVATADRHPAAVSGPARRRRRRAASGARPHTRNLPGLSSDCSDEDRDRMEVRRRALAACPPAAQSVSRAARRELECSLARAGLDIPAAQRLSMAAAL</sequence>
<dbReference type="InterPro" id="IPR046945">
    <property type="entry name" value="RHMD-like"/>
</dbReference>
<dbReference type="InterPro" id="IPR013342">
    <property type="entry name" value="Mandelate_racemase_C"/>
</dbReference>
<dbReference type="SUPFAM" id="SSF51604">
    <property type="entry name" value="Enolase C-terminal domain-like"/>
    <property type="match status" value="1"/>
</dbReference>
<protein>
    <submittedName>
        <fullName evidence="6">L-alanine-DL-glutamate epimerase</fullName>
    </submittedName>
</protein>
<evidence type="ECO:0000256" key="2">
    <source>
        <dbReference type="ARBA" id="ARBA00022723"/>
    </source>
</evidence>
<dbReference type="PANTHER" id="PTHR13794">
    <property type="entry name" value="ENOLASE SUPERFAMILY, MANDELATE RACEMASE"/>
    <property type="match status" value="1"/>
</dbReference>
<dbReference type="InterPro" id="IPR029017">
    <property type="entry name" value="Enolase-like_N"/>
</dbReference>
<dbReference type="Pfam" id="PF13378">
    <property type="entry name" value="MR_MLE_C"/>
    <property type="match status" value="1"/>
</dbReference>
<dbReference type="Pfam" id="PF02746">
    <property type="entry name" value="MR_MLE_N"/>
    <property type="match status" value="1"/>
</dbReference>
<dbReference type="Gene3D" id="3.20.20.120">
    <property type="entry name" value="Enolase-like C-terminal domain"/>
    <property type="match status" value="1"/>
</dbReference>
<dbReference type="InterPro" id="IPR013341">
    <property type="entry name" value="Mandelate_racemase_N_dom"/>
</dbReference>
<dbReference type="RefSeq" id="WP_083611530.1">
    <property type="nucleotide sequence ID" value="NZ_FSRM01000001.1"/>
</dbReference>
<evidence type="ECO:0000256" key="1">
    <source>
        <dbReference type="ARBA" id="ARBA00001946"/>
    </source>
</evidence>
<dbReference type="AlphaFoldDB" id="A0A1N6HYN9"/>